<dbReference type="FunFam" id="3.40.640.10:FF:000004">
    <property type="entry name" value="Acetylornithine aminotransferase"/>
    <property type="match status" value="1"/>
</dbReference>
<dbReference type="PANTHER" id="PTHR11986:SF79">
    <property type="entry name" value="ACETYLORNITHINE AMINOTRANSFERASE, MITOCHONDRIAL"/>
    <property type="match status" value="1"/>
</dbReference>
<dbReference type="Gene3D" id="3.90.1150.10">
    <property type="entry name" value="Aspartate Aminotransferase, domain 1"/>
    <property type="match status" value="1"/>
</dbReference>
<evidence type="ECO:0000256" key="2">
    <source>
        <dbReference type="ARBA" id="ARBA00022576"/>
    </source>
</evidence>
<gene>
    <name evidence="6" type="ORF">BC670_0140</name>
</gene>
<dbReference type="AlphaFoldDB" id="A0A543G020"/>
<dbReference type="InterPro" id="IPR049704">
    <property type="entry name" value="Aminotrans_3_PPA_site"/>
</dbReference>
<evidence type="ECO:0000313" key="7">
    <source>
        <dbReference type="Proteomes" id="UP000320773"/>
    </source>
</evidence>
<dbReference type="GO" id="GO:0030170">
    <property type="term" value="F:pyridoxal phosphate binding"/>
    <property type="evidence" value="ECO:0007669"/>
    <property type="project" value="InterPro"/>
</dbReference>
<evidence type="ECO:0000256" key="5">
    <source>
        <dbReference type="RuleBase" id="RU003560"/>
    </source>
</evidence>
<evidence type="ECO:0000256" key="1">
    <source>
        <dbReference type="ARBA" id="ARBA00001933"/>
    </source>
</evidence>
<reference evidence="6 7" key="1">
    <citation type="submission" date="2019-06" db="EMBL/GenBank/DDBJ databases">
        <title>Genomic Encyclopedia of Archaeal and Bacterial Type Strains, Phase II (KMG-II): from individual species to whole genera.</title>
        <authorList>
            <person name="Goeker M."/>
        </authorList>
    </citation>
    <scope>NUCLEOTIDE SEQUENCE [LARGE SCALE GENOMIC DNA]</scope>
    <source>
        <strain evidence="6 7">DSM 24789</strain>
    </source>
</reference>
<dbReference type="InterPro" id="IPR015421">
    <property type="entry name" value="PyrdxlP-dep_Trfase_major"/>
</dbReference>
<dbReference type="InterPro" id="IPR015422">
    <property type="entry name" value="PyrdxlP-dep_Trfase_small"/>
</dbReference>
<sequence>MNLFDVYPLYPITPVKAKDFTIYDENGTAYLDFYGGHGVISIGHGQDDYVAMLKNQLDQIGFYSNAIQNPLQVALAAKLGQLSGYDNYSLFLCSSGAEANENALKLASFHNGKKRVIAFKNSFHGRTSAAVAATDNPKIVAPINAQQIVTILPLNDIELLGTELEKGDVCAVIIEGIQGVGGLDEGTTAFFKDLEKLCNQHNCALIIDEVQSGYGRSGQFFAHQHHGVLADIIPIAKGMGNGFPIGGILISPKFKASYGLLGTTFGGSHLACAAGIAVLDVIEKHDLMDNVNNISAYFVEALKQIPEVKKIKGKGLMLGAEFDFDVSELRKKLILEKHIFTGNANNKNLLRILPPLTITKEAVDTFIIALKEVLEM</sequence>
<organism evidence="6 7">
    <name type="scientific">Flavobacterium branchiophilum</name>
    <dbReference type="NCBI Taxonomy" id="55197"/>
    <lineage>
        <taxon>Bacteria</taxon>
        <taxon>Pseudomonadati</taxon>
        <taxon>Bacteroidota</taxon>
        <taxon>Flavobacteriia</taxon>
        <taxon>Flavobacteriales</taxon>
        <taxon>Flavobacteriaceae</taxon>
        <taxon>Flavobacterium</taxon>
    </lineage>
</organism>
<dbReference type="PIRSF" id="PIRSF000521">
    <property type="entry name" value="Transaminase_4ab_Lys_Orn"/>
    <property type="match status" value="1"/>
</dbReference>
<dbReference type="RefSeq" id="WP_089081288.1">
    <property type="nucleotide sequence ID" value="NZ_VFPJ01000001.1"/>
</dbReference>
<comment type="similarity">
    <text evidence="5">Belongs to the class-III pyridoxal-phosphate-dependent aminotransferase family.</text>
</comment>
<dbReference type="Proteomes" id="UP000320773">
    <property type="component" value="Unassembled WGS sequence"/>
</dbReference>
<dbReference type="InterPro" id="IPR050103">
    <property type="entry name" value="Class-III_PLP-dep_AT"/>
</dbReference>
<protein>
    <submittedName>
        <fullName evidence="6">Acetylornithine aminotransferase</fullName>
    </submittedName>
</protein>
<evidence type="ECO:0000256" key="4">
    <source>
        <dbReference type="ARBA" id="ARBA00022898"/>
    </source>
</evidence>
<dbReference type="Gene3D" id="3.40.640.10">
    <property type="entry name" value="Type I PLP-dependent aspartate aminotransferase-like (Major domain)"/>
    <property type="match status" value="1"/>
</dbReference>
<dbReference type="PANTHER" id="PTHR11986">
    <property type="entry name" value="AMINOTRANSFERASE CLASS III"/>
    <property type="match status" value="1"/>
</dbReference>
<dbReference type="GO" id="GO:0008483">
    <property type="term" value="F:transaminase activity"/>
    <property type="evidence" value="ECO:0007669"/>
    <property type="project" value="UniProtKB-KW"/>
</dbReference>
<dbReference type="InterPro" id="IPR015424">
    <property type="entry name" value="PyrdxlP-dep_Trfase"/>
</dbReference>
<keyword evidence="3 6" id="KW-0808">Transferase</keyword>
<dbReference type="SUPFAM" id="SSF53383">
    <property type="entry name" value="PLP-dependent transferases"/>
    <property type="match status" value="1"/>
</dbReference>
<dbReference type="EMBL" id="VFPJ01000001">
    <property type="protein sequence ID" value="TQM39354.1"/>
    <property type="molecule type" value="Genomic_DNA"/>
</dbReference>
<comment type="cofactor">
    <cofactor evidence="1">
        <name>pyridoxal 5'-phosphate</name>
        <dbReference type="ChEBI" id="CHEBI:597326"/>
    </cofactor>
</comment>
<proteinExistence type="inferred from homology"/>
<evidence type="ECO:0000256" key="3">
    <source>
        <dbReference type="ARBA" id="ARBA00022679"/>
    </source>
</evidence>
<accession>A0A543G020</accession>
<keyword evidence="4 5" id="KW-0663">Pyridoxal phosphate</keyword>
<dbReference type="PROSITE" id="PS00600">
    <property type="entry name" value="AA_TRANSFER_CLASS_3"/>
    <property type="match status" value="1"/>
</dbReference>
<dbReference type="Pfam" id="PF00202">
    <property type="entry name" value="Aminotran_3"/>
    <property type="match status" value="1"/>
</dbReference>
<evidence type="ECO:0000313" key="6">
    <source>
        <dbReference type="EMBL" id="TQM39354.1"/>
    </source>
</evidence>
<name>A0A543G020_9FLAO</name>
<dbReference type="InterPro" id="IPR005814">
    <property type="entry name" value="Aminotrans_3"/>
</dbReference>
<dbReference type="GO" id="GO:0042802">
    <property type="term" value="F:identical protein binding"/>
    <property type="evidence" value="ECO:0007669"/>
    <property type="project" value="TreeGrafter"/>
</dbReference>
<keyword evidence="2 6" id="KW-0032">Aminotransferase</keyword>
<dbReference type="CDD" id="cd00610">
    <property type="entry name" value="OAT_like"/>
    <property type="match status" value="1"/>
</dbReference>
<comment type="caution">
    <text evidence="6">The sequence shown here is derived from an EMBL/GenBank/DDBJ whole genome shotgun (WGS) entry which is preliminary data.</text>
</comment>